<dbReference type="AlphaFoldDB" id="X1URA1"/>
<comment type="caution">
    <text evidence="1">The sequence shown here is derived from an EMBL/GenBank/DDBJ whole genome shotgun (WGS) entry which is preliminary data.</text>
</comment>
<gene>
    <name evidence="1" type="ORF">S12H4_41380</name>
</gene>
<reference evidence="1" key="1">
    <citation type="journal article" date="2014" name="Front. Microbiol.">
        <title>High frequency of phylogenetically diverse reductive dehalogenase-homologous genes in deep subseafloor sedimentary metagenomes.</title>
        <authorList>
            <person name="Kawai M."/>
            <person name="Futagami T."/>
            <person name="Toyoda A."/>
            <person name="Takaki Y."/>
            <person name="Nishi S."/>
            <person name="Hori S."/>
            <person name="Arai W."/>
            <person name="Tsubouchi T."/>
            <person name="Morono Y."/>
            <person name="Uchiyama I."/>
            <person name="Ito T."/>
            <person name="Fujiyama A."/>
            <person name="Inagaki F."/>
            <person name="Takami H."/>
        </authorList>
    </citation>
    <scope>NUCLEOTIDE SEQUENCE</scope>
    <source>
        <strain evidence="1">Expedition CK06-06</strain>
    </source>
</reference>
<evidence type="ECO:0000313" key="1">
    <source>
        <dbReference type="EMBL" id="GAJ06137.1"/>
    </source>
</evidence>
<dbReference type="EMBL" id="BARW01025215">
    <property type="protein sequence ID" value="GAJ06137.1"/>
    <property type="molecule type" value="Genomic_DNA"/>
</dbReference>
<sequence length="138" mass="15827">MNNWREKIHFLLIFLSIGFSFLSAQTVVIKGNAPDYHGDKIIFYTFSDQITHLQEELGSCTVNETGDFLCTFFLDETRKIYTNLGVYNGYLYVEPGLTYEIKLPPKVEKTGAQLLNPYFTASEIHLGVVNYEKKNLTI</sequence>
<proteinExistence type="predicted"/>
<accession>X1URA1</accession>
<evidence type="ECO:0008006" key="2">
    <source>
        <dbReference type="Google" id="ProtNLM"/>
    </source>
</evidence>
<protein>
    <recommendedName>
        <fullName evidence="2">DUF4369 domain-containing protein</fullName>
    </recommendedName>
</protein>
<name>X1URA1_9ZZZZ</name>
<organism evidence="1">
    <name type="scientific">marine sediment metagenome</name>
    <dbReference type="NCBI Taxonomy" id="412755"/>
    <lineage>
        <taxon>unclassified sequences</taxon>
        <taxon>metagenomes</taxon>
        <taxon>ecological metagenomes</taxon>
    </lineage>
</organism>